<dbReference type="InterPro" id="IPR000073">
    <property type="entry name" value="AB_hydrolase_1"/>
</dbReference>
<sequence length="231" mass="26045">MSTYVLIHGSYQGGWIWKPTVEKLAGKGHTVYTPTLDGCGERARSIRPGITISTQAKEVSDLLRYQDLTDITLVGTSTGGLVTCRVAELSRDRIQHIFFVDALAPQPGEKVADIVVRDPSYPLAITELTRGPSKREIEERLFQDLEPNLRKWAIDRVTMHPKEATDAPGELDGFWSQKWDATVIRCTLSANPSRDHQYRTAQKLNAQWHELEAGHYPMLSHPKELSQLLEK</sequence>
<protein>
    <recommendedName>
        <fullName evidence="1">AB hydrolase-1 domain-containing protein</fullName>
    </recommendedName>
</protein>
<evidence type="ECO:0000313" key="2">
    <source>
        <dbReference type="EMBL" id="SVA14070.1"/>
    </source>
</evidence>
<evidence type="ECO:0000259" key="1">
    <source>
        <dbReference type="Pfam" id="PF12697"/>
    </source>
</evidence>
<dbReference type="PANTHER" id="PTHR37017">
    <property type="entry name" value="AB HYDROLASE-1 DOMAIN-CONTAINING PROTEIN-RELATED"/>
    <property type="match status" value="1"/>
</dbReference>
<accession>A0A381TD80</accession>
<dbReference type="AlphaFoldDB" id="A0A381TD80"/>
<proteinExistence type="predicted"/>
<dbReference type="EMBL" id="UINC01004403">
    <property type="protein sequence ID" value="SVA14070.1"/>
    <property type="molecule type" value="Genomic_DNA"/>
</dbReference>
<dbReference type="Gene3D" id="3.40.50.1820">
    <property type="entry name" value="alpha/beta hydrolase"/>
    <property type="match status" value="1"/>
</dbReference>
<organism evidence="2">
    <name type="scientific">marine metagenome</name>
    <dbReference type="NCBI Taxonomy" id="408172"/>
    <lineage>
        <taxon>unclassified sequences</taxon>
        <taxon>metagenomes</taxon>
        <taxon>ecological metagenomes</taxon>
    </lineage>
</organism>
<feature type="domain" description="AB hydrolase-1" evidence="1">
    <location>
        <begin position="5"/>
        <end position="226"/>
    </location>
</feature>
<dbReference type="InterPro" id="IPR052897">
    <property type="entry name" value="Sec-Metab_Biosynth_Hydrolase"/>
</dbReference>
<gene>
    <name evidence="2" type="ORF">METZ01_LOCUS66924</name>
</gene>
<dbReference type="PANTHER" id="PTHR37017:SF11">
    <property type="entry name" value="ESTERASE_LIPASE_THIOESTERASE DOMAIN-CONTAINING PROTEIN"/>
    <property type="match status" value="1"/>
</dbReference>
<dbReference type="SUPFAM" id="SSF53474">
    <property type="entry name" value="alpha/beta-Hydrolases"/>
    <property type="match status" value="1"/>
</dbReference>
<dbReference type="Pfam" id="PF12697">
    <property type="entry name" value="Abhydrolase_6"/>
    <property type="match status" value="1"/>
</dbReference>
<name>A0A381TD80_9ZZZZ</name>
<dbReference type="InterPro" id="IPR029058">
    <property type="entry name" value="AB_hydrolase_fold"/>
</dbReference>
<reference evidence="2" key="1">
    <citation type="submission" date="2018-05" db="EMBL/GenBank/DDBJ databases">
        <authorList>
            <person name="Lanie J.A."/>
            <person name="Ng W.-L."/>
            <person name="Kazmierczak K.M."/>
            <person name="Andrzejewski T.M."/>
            <person name="Davidsen T.M."/>
            <person name="Wayne K.J."/>
            <person name="Tettelin H."/>
            <person name="Glass J.I."/>
            <person name="Rusch D."/>
            <person name="Podicherti R."/>
            <person name="Tsui H.-C.T."/>
            <person name="Winkler M.E."/>
        </authorList>
    </citation>
    <scope>NUCLEOTIDE SEQUENCE</scope>
</reference>